<dbReference type="Proteomes" id="UP000285084">
    <property type="component" value="Unassembled WGS sequence"/>
</dbReference>
<evidence type="ECO:0000313" key="1">
    <source>
        <dbReference type="EMBL" id="RKK66391.1"/>
    </source>
</evidence>
<comment type="caution">
    <text evidence="1">The sequence shown here is derived from an EMBL/GenBank/DDBJ whole genome shotgun (WGS) entry which is preliminary data.</text>
</comment>
<gene>
    <name evidence="1" type="ORF">BFJ69_g15442</name>
</gene>
<evidence type="ECO:0000313" key="2">
    <source>
        <dbReference type="Proteomes" id="UP000285084"/>
    </source>
</evidence>
<name>A0A420ME84_FUSOX</name>
<accession>A0A420ME84</accession>
<dbReference type="AlphaFoldDB" id="A0A420ME84"/>
<protein>
    <submittedName>
        <fullName evidence="1">Uncharacterized protein</fullName>
    </submittedName>
</protein>
<reference evidence="1 2" key="1">
    <citation type="journal article" date="2018" name="Sci. Rep.">
        <title>Characterisation of pathogen-specific regions and novel effector candidates in Fusarium oxysporum f. sp. cepae.</title>
        <authorList>
            <person name="Armitage A.D."/>
            <person name="Taylor A."/>
            <person name="Sobczyk M.K."/>
            <person name="Baxter L."/>
            <person name="Greenfield B.P."/>
            <person name="Bates H.J."/>
            <person name="Wilson F."/>
            <person name="Jackson A.C."/>
            <person name="Ott S."/>
            <person name="Harrison R.J."/>
            <person name="Clarkson J.P."/>
        </authorList>
    </citation>
    <scope>NUCLEOTIDE SEQUENCE [LARGE SCALE GENOMIC DNA]</scope>
    <source>
        <strain evidence="1 2">Fo_A13</strain>
    </source>
</reference>
<organism evidence="1 2">
    <name type="scientific">Fusarium oxysporum</name>
    <name type="common">Fusarium vascular wilt</name>
    <dbReference type="NCBI Taxonomy" id="5507"/>
    <lineage>
        <taxon>Eukaryota</taxon>
        <taxon>Fungi</taxon>
        <taxon>Dikarya</taxon>
        <taxon>Ascomycota</taxon>
        <taxon>Pezizomycotina</taxon>
        <taxon>Sordariomycetes</taxon>
        <taxon>Hypocreomycetidae</taxon>
        <taxon>Hypocreales</taxon>
        <taxon>Nectriaceae</taxon>
        <taxon>Fusarium</taxon>
        <taxon>Fusarium oxysporum species complex</taxon>
    </lineage>
</organism>
<dbReference type="EMBL" id="MRCX01000297">
    <property type="protein sequence ID" value="RKK66391.1"/>
    <property type="molecule type" value="Genomic_DNA"/>
</dbReference>
<proteinExistence type="predicted"/>
<sequence>MAMSAARTFIGEAVRFAFQGSKIDCNSPAVPEKGQWSGSGTMADHFQAILACVGMSGLTYVPAIWKSGHYSYHGLFDSS</sequence>